<evidence type="ECO:0000259" key="2">
    <source>
        <dbReference type="Pfam" id="PF01048"/>
    </source>
</evidence>
<dbReference type="InterPro" id="IPR002182">
    <property type="entry name" value="NB-ARC"/>
</dbReference>
<proteinExistence type="predicted"/>
<dbReference type="SUPFAM" id="SSF52540">
    <property type="entry name" value="P-loop containing nucleoside triphosphate hydrolases"/>
    <property type="match status" value="1"/>
</dbReference>
<evidence type="ECO:0008006" key="5">
    <source>
        <dbReference type="Google" id="ProtNLM"/>
    </source>
</evidence>
<organism evidence="3 4">
    <name type="scientific">Periconia digitata</name>
    <dbReference type="NCBI Taxonomy" id="1303443"/>
    <lineage>
        <taxon>Eukaryota</taxon>
        <taxon>Fungi</taxon>
        <taxon>Dikarya</taxon>
        <taxon>Ascomycota</taxon>
        <taxon>Pezizomycotina</taxon>
        <taxon>Dothideomycetes</taxon>
        <taxon>Pleosporomycetidae</taxon>
        <taxon>Pleosporales</taxon>
        <taxon>Massarineae</taxon>
        <taxon>Periconiaceae</taxon>
        <taxon>Periconia</taxon>
    </lineage>
</organism>
<dbReference type="Gene3D" id="1.25.40.10">
    <property type="entry name" value="Tetratricopeptide repeat domain"/>
    <property type="match status" value="2"/>
</dbReference>
<dbReference type="GO" id="GO:0009116">
    <property type="term" value="P:nucleoside metabolic process"/>
    <property type="evidence" value="ECO:0007669"/>
    <property type="project" value="InterPro"/>
</dbReference>
<dbReference type="Proteomes" id="UP001152607">
    <property type="component" value="Unassembled WGS sequence"/>
</dbReference>
<dbReference type="PANTHER" id="PTHR46082:SF11">
    <property type="entry name" value="AAA+ ATPASE DOMAIN-CONTAINING PROTEIN-RELATED"/>
    <property type="match status" value="1"/>
</dbReference>
<dbReference type="InterPro" id="IPR027417">
    <property type="entry name" value="P-loop_NTPase"/>
</dbReference>
<dbReference type="AlphaFoldDB" id="A0A9W4UUL4"/>
<reference evidence="3" key="1">
    <citation type="submission" date="2023-01" db="EMBL/GenBank/DDBJ databases">
        <authorList>
            <person name="Van Ghelder C."/>
            <person name="Rancurel C."/>
        </authorList>
    </citation>
    <scope>NUCLEOTIDE SEQUENCE</scope>
    <source>
        <strain evidence="3">CNCM I-4278</strain>
    </source>
</reference>
<keyword evidence="4" id="KW-1185">Reference proteome</keyword>
<dbReference type="SUPFAM" id="SSF48452">
    <property type="entry name" value="TPR-like"/>
    <property type="match status" value="2"/>
</dbReference>
<accession>A0A9W4UUL4</accession>
<evidence type="ECO:0000313" key="4">
    <source>
        <dbReference type="Proteomes" id="UP001152607"/>
    </source>
</evidence>
<evidence type="ECO:0000313" key="3">
    <source>
        <dbReference type="EMBL" id="CAI6342480.1"/>
    </source>
</evidence>
<dbReference type="Gene3D" id="3.40.50.1580">
    <property type="entry name" value="Nucleoside phosphorylase domain"/>
    <property type="match status" value="1"/>
</dbReference>
<dbReference type="SUPFAM" id="SSF53167">
    <property type="entry name" value="Purine and uridine phosphorylases"/>
    <property type="match status" value="1"/>
</dbReference>
<dbReference type="Pfam" id="PF00931">
    <property type="entry name" value="NB-ARC"/>
    <property type="match status" value="1"/>
</dbReference>
<comment type="caution">
    <text evidence="3">The sequence shown here is derived from an EMBL/GenBank/DDBJ whole genome shotgun (WGS) entry which is preliminary data.</text>
</comment>
<gene>
    <name evidence="3" type="ORF">PDIGIT_LOCUS15687</name>
</gene>
<dbReference type="InterPro" id="IPR000845">
    <property type="entry name" value="Nucleoside_phosphorylase_d"/>
</dbReference>
<dbReference type="EMBL" id="CAOQHR010000013">
    <property type="protein sequence ID" value="CAI6342480.1"/>
    <property type="molecule type" value="Genomic_DNA"/>
</dbReference>
<feature type="domain" description="Nucleoside phosphorylase" evidence="2">
    <location>
        <begin position="15"/>
        <end position="294"/>
    </location>
</feature>
<dbReference type="Gene3D" id="3.40.50.300">
    <property type="entry name" value="P-loop containing nucleotide triphosphate hydrolases"/>
    <property type="match status" value="1"/>
</dbReference>
<feature type="domain" description="NB-ARC" evidence="1">
    <location>
        <begin position="366"/>
        <end position="549"/>
    </location>
</feature>
<dbReference type="InterPro" id="IPR011990">
    <property type="entry name" value="TPR-like_helical_dom_sf"/>
</dbReference>
<evidence type="ECO:0000259" key="1">
    <source>
        <dbReference type="Pfam" id="PF00931"/>
    </source>
</evidence>
<dbReference type="PANTHER" id="PTHR46082">
    <property type="entry name" value="ATP/GTP-BINDING PROTEIN-RELATED"/>
    <property type="match status" value="1"/>
</dbReference>
<dbReference type="GO" id="GO:0003824">
    <property type="term" value="F:catalytic activity"/>
    <property type="evidence" value="ECO:0007669"/>
    <property type="project" value="InterPro"/>
</dbReference>
<dbReference type="GO" id="GO:0043531">
    <property type="term" value="F:ADP binding"/>
    <property type="evidence" value="ECO:0007669"/>
    <property type="project" value="InterPro"/>
</dbReference>
<name>A0A9W4UUL4_9PLEO</name>
<protein>
    <recommendedName>
        <fullName evidence="5">Nucleoside phosphorylase domain-containing protein</fullName>
    </recommendedName>
</protein>
<dbReference type="OrthoDB" id="20872at2759"/>
<dbReference type="InterPro" id="IPR053137">
    <property type="entry name" value="NLR-like"/>
</dbReference>
<dbReference type="Pfam" id="PF13424">
    <property type="entry name" value="TPR_12"/>
    <property type="match status" value="1"/>
</dbReference>
<sequence length="1089" mass="122061">MSIQQCRLPREAYTVGWVCALPCELTAAVEMLDEEHENVDCDDGNLYTLGSINGHNVAIVCLPAGCIGNNPAATVATHMRTTFQRIRFALMVGIGGGVPSKEADIRLGDVVVSQPNKTSGGVVQYDMGRATPTGFVRTGSLNAPPRILLNAVAKIQANEGLGRSQISRHLKKVSDRNPRFRRERAGVDILFDAAYDHVGGNTCEECDAAKQESRAPRRDSEKVRTHYGVIASGNQVMRFATERDKVAEELGGGILCFEMEAAGLMSSFECLVIRGICDYSDSHKNKKWQTYAAGAAAAYAKEILSVLPATLSTSRIERQMRDDDEIRSEIGLEHSDEIILPRTRRSSALIPFRRDRGFVGRRDTLNQLSTKFEGESPKDHARVALVGLGGVGKSQIAIEYAYRLRDLYPDTWVFWVYAGNATRFKQAYRDIATRVELPGWDNPKSEILQVVYNWLRDENNGRWLMILDNADDDRIFTTSVDPESEPVAAGDMAPLESFLPQSSNGWILVTSRDQHTAMNLVESSRQLLQVDPMSEEEALLLLEKKAFINSRSETDDARVLVHKLEHMPLAITQAAAYMTANPMRSTPLGYLEIFQKSEEDQARLLKNAVSRDLRRDKSVPNAVFITWYISFNLIRDTNPKAAEMLSLMAMFDKKSIPALLLRPDRDVEVFEAAARTLSDFNLVKIQGVPHMFDMHGLVQLATKSWLKDHQKLEAMRQKALSVMASISTETLQDHTGAARVLFPHAQRTLDYVSEDSEAKINRAQIASSVAKYLQYGGEYAEAGELCRDAVVVMTSVLGEQNKKTLNCMAHLASIQYTRGNLLQAESLQRKVLEGLQKIGEAESPDMFRGFAVMGDILLETHNYDEAEEYIWQAVRGLQGTLGFEHKDTLRTCSSLLRILRTRGKHEITESMHHEIIGGLTKALGSEHLWTIASKAYLADFFTNRAKYPQAQKTWQDIIETTQKSHGTEHPQTLIATTKLGYVLDCQGKHTEGERLLRENFEKTSRILKNKHPQTLDNAYCLALALVHQDRDADAMGILPQTIKHLVEVYGPEDQYPRKITGMFVTLFKEKNLYREAEILEQILNCQEST</sequence>
<dbReference type="Pfam" id="PF01048">
    <property type="entry name" value="PNP_UDP_1"/>
    <property type="match status" value="1"/>
</dbReference>
<dbReference type="InterPro" id="IPR035994">
    <property type="entry name" value="Nucleoside_phosphorylase_sf"/>
</dbReference>
<dbReference type="NCBIfam" id="NF040586">
    <property type="entry name" value="FxSxx_TPR"/>
    <property type="match status" value="1"/>
</dbReference>